<dbReference type="Gene3D" id="2.150.10.10">
    <property type="entry name" value="Serralysin-like metalloprotease, C-terminal"/>
    <property type="match status" value="1"/>
</dbReference>
<proteinExistence type="predicted"/>
<organism evidence="1 2">
    <name type="scientific">Chelatococcus asaccharovorans</name>
    <dbReference type="NCBI Taxonomy" id="28210"/>
    <lineage>
        <taxon>Bacteria</taxon>
        <taxon>Pseudomonadati</taxon>
        <taxon>Pseudomonadota</taxon>
        <taxon>Alphaproteobacteria</taxon>
        <taxon>Hyphomicrobiales</taxon>
        <taxon>Chelatococcaceae</taxon>
        <taxon>Chelatococcus</taxon>
    </lineage>
</organism>
<name>A0A2V3UAP6_9HYPH</name>
<sequence length="354" mass="37070">MALDPEVVASNEKVIRRVTPTHPQLNAPASDGSHWFTFPNKAIRTQNYADLTADTVHVDFKNDTTGVNFTGTNGNSGNEKGSVGFGPVGSNVFDDNFYNINSLGSGGLESHADGDWINAGSGGDNIAAGGGNDFVYTGKGTNFVNAGSGNDYVITCTAGKNFIALGTGDDIAIFNNIGQATVGGAQVSDNVISDFSYDGSDLIVLDVSNMNSKFGGSLVNGDGVCLKPIVNQLVGLKVVFQMISGHTDVEQLPFRSANAFQAVGAFANSQALAKSLQFGGANELSSSPGFGNLSVDDVLIVTWLDSDGDAHVSGAKIVSTQFQFDHQTYNFDITDIVELTGVMAINYTELAFTQ</sequence>
<dbReference type="AlphaFoldDB" id="A0A2V3UAP6"/>
<evidence type="ECO:0000313" key="1">
    <source>
        <dbReference type="EMBL" id="PXW59958.1"/>
    </source>
</evidence>
<accession>A0A2V3UAP6</accession>
<dbReference type="Proteomes" id="UP000248021">
    <property type="component" value="Unassembled WGS sequence"/>
</dbReference>
<dbReference type="InterPro" id="IPR011049">
    <property type="entry name" value="Serralysin-like_metalloprot_C"/>
</dbReference>
<protein>
    <recommendedName>
        <fullName evidence="3">Hemolysin type calcium-binding protein</fullName>
    </recommendedName>
</protein>
<evidence type="ECO:0008006" key="3">
    <source>
        <dbReference type="Google" id="ProtNLM"/>
    </source>
</evidence>
<reference evidence="1 2" key="1">
    <citation type="submission" date="2018-05" db="EMBL/GenBank/DDBJ databases">
        <title>Genomic Encyclopedia of Type Strains, Phase IV (KMG-IV): sequencing the most valuable type-strain genomes for metagenomic binning, comparative biology and taxonomic classification.</title>
        <authorList>
            <person name="Goeker M."/>
        </authorList>
    </citation>
    <scope>NUCLEOTIDE SEQUENCE [LARGE SCALE GENOMIC DNA]</scope>
    <source>
        <strain evidence="1 2">DSM 6462</strain>
    </source>
</reference>
<comment type="caution">
    <text evidence="1">The sequence shown here is derived from an EMBL/GenBank/DDBJ whole genome shotgun (WGS) entry which is preliminary data.</text>
</comment>
<dbReference type="RefSeq" id="WP_146227312.1">
    <property type="nucleotide sequence ID" value="NZ_JAHBRY010000001.1"/>
</dbReference>
<dbReference type="EMBL" id="QJJK01000004">
    <property type="protein sequence ID" value="PXW59958.1"/>
    <property type="molecule type" value="Genomic_DNA"/>
</dbReference>
<gene>
    <name evidence="1" type="ORF">C7450_1048</name>
</gene>
<dbReference type="SUPFAM" id="SSF51120">
    <property type="entry name" value="beta-Roll"/>
    <property type="match status" value="1"/>
</dbReference>
<evidence type="ECO:0000313" key="2">
    <source>
        <dbReference type="Proteomes" id="UP000248021"/>
    </source>
</evidence>
<keyword evidence="2" id="KW-1185">Reference proteome</keyword>